<comment type="caution">
    <text evidence="2">The sequence shown here is derived from an EMBL/GenBank/DDBJ whole genome shotgun (WGS) entry which is preliminary data.</text>
</comment>
<dbReference type="NCBIfam" id="NF008528">
    <property type="entry name" value="PRK11463.1-2"/>
    <property type="match status" value="1"/>
</dbReference>
<keyword evidence="1" id="KW-0812">Transmembrane</keyword>
<organism evidence="2 3">
    <name type="scientific">Brevibacillus fluminis</name>
    <dbReference type="NCBI Taxonomy" id="511487"/>
    <lineage>
        <taxon>Bacteria</taxon>
        <taxon>Bacillati</taxon>
        <taxon>Bacillota</taxon>
        <taxon>Bacilli</taxon>
        <taxon>Bacillales</taxon>
        <taxon>Paenibacillaceae</taxon>
        <taxon>Brevibacillus</taxon>
    </lineage>
</organism>
<dbReference type="AlphaFoldDB" id="A0A3M8DQ50"/>
<name>A0A3M8DQ50_9BACL</name>
<dbReference type="GO" id="GO:0016020">
    <property type="term" value="C:membrane"/>
    <property type="evidence" value="ECO:0007669"/>
    <property type="project" value="InterPro"/>
</dbReference>
<dbReference type="InterPro" id="IPR007313">
    <property type="entry name" value="FxsA"/>
</dbReference>
<dbReference type="Pfam" id="PF04186">
    <property type="entry name" value="FxsA"/>
    <property type="match status" value="1"/>
</dbReference>
<keyword evidence="3" id="KW-1185">Reference proteome</keyword>
<dbReference type="Proteomes" id="UP000271031">
    <property type="component" value="Unassembled WGS sequence"/>
</dbReference>
<dbReference type="OrthoDB" id="9792788at2"/>
<reference evidence="2 3" key="1">
    <citation type="submission" date="2018-10" db="EMBL/GenBank/DDBJ databases">
        <title>Phylogenomics of Brevibacillus.</title>
        <authorList>
            <person name="Dunlap C."/>
        </authorList>
    </citation>
    <scope>NUCLEOTIDE SEQUENCE [LARGE SCALE GENOMIC DNA]</scope>
    <source>
        <strain evidence="2 3">JCM 15716</strain>
    </source>
</reference>
<gene>
    <name evidence="2" type="ORF">EDM56_10205</name>
</gene>
<evidence type="ECO:0000313" key="3">
    <source>
        <dbReference type="Proteomes" id="UP000271031"/>
    </source>
</evidence>
<dbReference type="RefSeq" id="WP_122917811.1">
    <property type="nucleotide sequence ID" value="NZ_RHHQ01000008.1"/>
</dbReference>
<sequence length="131" mass="14364">MIRLLAVVFILASAVELWGLFLVGKAIGAGPTFLLILLTGVAGAYFAKKQGLEILRLIQVQLSRGQMPTDAVIDGVFILLGGLFLIMPGFLADIVGLMLLIPLTRAILRTLIKGWLLKQMTSGRIRFLFRR</sequence>
<proteinExistence type="predicted"/>
<protein>
    <submittedName>
        <fullName evidence="2">FxsA family protein</fullName>
    </submittedName>
</protein>
<dbReference type="PANTHER" id="PTHR35335:SF1">
    <property type="entry name" value="UPF0716 PROTEIN FXSA"/>
    <property type="match status" value="1"/>
</dbReference>
<accession>A0A3M8DQ50</accession>
<keyword evidence="1" id="KW-1133">Transmembrane helix</keyword>
<dbReference type="EMBL" id="RHHQ01000008">
    <property type="protein sequence ID" value="RNB89555.1"/>
    <property type="molecule type" value="Genomic_DNA"/>
</dbReference>
<feature type="transmembrane region" description="Helical" evidence="1">
    <location>
        <begin position="71"/>
        <end position="91"/>
    </location>
</feature>
<feature type="transmembrane region" description="Helical" evidence="1">
    <location>
        <begin position="27"/>
        <end position="47"/>
    </location>
</feature>
<dbReference type="PANTHER" id="PTHR35335">
    <property type="entry name" value="UPF0716 PROTEIN FXSA"/>
    <property type="match status" value="1"/>
</dbReference>
<keyword evidence="1" id="KW-0472">Membrane</keyword>
<evidence type="ECO:0000313" key="2">
    <source>
        <dbReference type="EMBL" id="RNB89555.1"/>
    </source>
</evidence>
<evidence type="ECO:0000256" key="1">
    <source>
        <dbReference type="SAM" id="Phobius"/>
    </source>
</evidence>